<dbReference type="InterPro" id="IPR045229">
    <property type="entry name" value="TPP_enz"/>
</dbReference>
<dbReference type="InterPro" id="IPR029061">
    <property type="entry name" value="THDP-binding"/>
</dbReference>
<dbReference type="GO" id="GO:0009099">
    <property type="term" value="P:L-valine biosynthetic process"/>
    <property type="evidence" value="ECO:0007669"/>
    <property type="project" value="TreeGrafter"/>
</dbReference>
<keyword evidence="3 4" id="KW-0786">Thiamine pyrophosphate</keyword>
<evidence type="ECO:0000259" key="7">
    <source>
        <dbReference type="Pfam" id="PF02776"/>
    </source>
</evidence>
<dbReference type="SUPFAM" id="SSF52467">
    <property type="entry name" value="DHS-like NAD/FAD-binding domain"/>
    <property type="match status" value="1"/>
</dbReference>
<dbReference type="Gene3D" id="3.40.50.970">
    <property type="match status" value="2"/>
</dbReference>
<comment type="similarity">
    <text evidence="2 4">Belongs to the TPP enzyme family.</text>
</comment>
<dbReference type="Pfam" id="PF00205">
    <property type="entry name" value="TPP_enzyme_M"/>
    <property type="match status" value="1"/>
</dbReference>
<evidence type="ECO:0008006" key="10">
    <source>
        <dbReference type="Google" id="ProtNLM"/>
    </source>
</evidence>
<dbReference type="GO" id="GO:0005948">
    <property type="term" value="C:acetolactate synthase complex"/>
    <property type="evidence" value="ECO:0007669"/>
    <property type="project" value="TreeGrafter"/>
</dbReference>
<evidence type="ECO:0000259" key="6">
    <source>
        <dbReference type="Pfam" id="PF02775"/>
    </source>
</evidence>
<protein>
    <recommendedName>
        <fullName evidence="10">Alpha-keto acid decarboxylase family protein</fullName>
    </recommendedName>
</protein>
<dbReference type="InterPro" id="IPR011766">
    <property type="entry name" value="TPP_enzyme_TPP-bd"/>
</dbReference>
<evidence type="ECO:0000256" key="2">
    <source>
        <dbReference type="ARBA" id="ARBA00007812"/>
    </source>
</evidence>
<dbReference type="Gene3D" id="3.40.50.1220">
    <property type="entry name" value="TPP-binding domain"/>
    <property type="match status" value="1"/>
</dbReference>
<proteinExistence type="inferred from homology"/>
<evidence type="ECO:0000259" key="5">
    <source>
        <dbReference type="Pfam" id="PF00205"/>
    </source>
</evidence>
<dbReference type="CDD" id="cd00568">
    <property type="entry name" value="TPP_enzymes"/>
    <property type="match status" value="1"/>
</dbReference>
<comment type="caution">
    <text evidence="8">The sequence shown here is derived from an EMBL/GenBank/DDBJ whole genome shotgun (WGS) entry which is preliminary data.</text>
</comment>
<dbReference type="GO" id="GO:0050660">
    <property type="term" value="F:flavin adenine dinucleotide binding"/>
    <property type="evidence" value="ECO:0007669"/>
    <property type="project" value="TreeGrafter"/>
</dbReference>
<dbReference type="AlphaFoldDB" id="A0A4V5MP63"/>
<dbReference type="GO" id="GO:0000287">
    <property type="term" value="F:magnesium ion binding"/>
    <property type="evidence" value="ECO:0007669"/>
    <property type="project" value="InterPro"/>
</dbReference>
<dbReference type="InterPro" id="IPR012000">
    <property type="entry name" value="Thiamin_PyroP_enz_cen_dom"/>
</dbReference>
<evidence type="ECO:0000256" key="1">
    <source>
        <dbReference type="ARBA" id="ARBA00001964"/>
    </source>
</evidence>
<reference evidence="8 9" key="1">
    <citation type="submission" date="2019-04" db="EMBL/GenBank/DDBJ databases">
        <title>Chitiniphilus eburnea sp. nov., a novel chitinolytic bacterium isolated from aquaculture sludge.</title>
        <authorList>
            <person name="Sheng M."/>
        </authorList>
    </citation>
    <scope>NUCLEOTIDE SEQUENCE [LARGE SCALE GENOMIC DNA]</scope>
    <source>
        <strain evidence="8 9">HX-2-15</strain>
    </source>
</reference>
<evidence type="ECO:0000313" key="9">
    <source>
        <dbReference type="Proteomes" id="UP000310016"/>
    </source>
</evidence>
<feature type="domain" description="Thiamine pyrophosphate enzyme central" evidence="5">
    <location>
        <begin position="211"/>
        <end position="315"/>
    </location>
</feature>
<feature type="domain" description="Thiamine pyrophosphate enzyme N-terminal TPP-binding" evidence="7">
    <location>
        <begin position="14"/>
        <end position="125"/>
    </location>
</feature>
<dbReference type="GO" id="GO:0003984">
    <property type="term" value="F:acetolactate synthase activity"/>
    <property type="evidence" value="ECO:0007669"/>
    <property type="project" value="TreeGrafter"/>
</dbReference>
<dbReference type="OrthoDB" id="2254214at2"/>
<dbReference type="PANTHER" id="PTHR18968">
    <property type="entry name" value="THIAMINE PYROPHOSPHATE ENZYMES"/>
    <property type="match status" value="1"/>
</dbReference>
<name>A0A4V5MP63_9NEIS</name>
<dbReference type="GO" id="GO:0030976">
    <property type="term" value="F:thiamine pyrophosphate binding"/>
    <property type="evidence" value="ECO:0007669"/>
    <property type="project" value="InterPro"/>
</dbReference>
<dbReference type="Proteomes" id="UP000310016">
    <property type="component" value="Unassembled WGS sequence"/>
</dbReference>
<dbReference type="InterPro" id="IPR012001">
    <property type="entry name" value="Thiamin_PyroP_enz_TPP-bd_dom"/>
</dbReference>
<dbReference type="EMBL" id="SUMF01000027">
    <property type="protein sequence ID" value="TJZ67438.1"/>
    <property type="molecule type" value="Genomic_DNA"/>
</dbReference>
<dbReference type="SUPFAM" id="SSF52518">
    <property type="entry name" value="Thiamin diphosphate-binding fold (THDP-binding)"/>
    <property type="match status" value="2"/>
</dbReference>
<dbReference type="Pfam" id="PF02775">
    <property type="entry name" value="TPP_enzyme_C"/>
    <property type="match status" value="1"/>
</dbReference>
<accession>A0A4V5MP63</accession>
<keyword evidence="9" id="KW-1185">Reference proteome</keyword>
<organism evidence="8 9">
    <name type="scientific">Chitiniphilus eburneus</name>
    <dbReference type="NCBI Taxonomy" id="2571148"/>
    <lineage>
        <taxon>Bacteria</taxon>
        <taxon>Pseudomonadati</taxon>
        <taxon>Pseudomonadota</taxon>
        <taxon>Betaproteobacteria</taxon>
        <taxon>Neisseriales</taxon>
        <taxon>Chitinibacteraceae</taxon>
        <taxon>Chitiniphilus</taxon>
    </lineage>
</organism>
<evidence type="ECO:0000256" key="4">
    <source>
        <dbReference type="RuleBase" id="RU362132"/>
    </source>
</evidence>
<dbReference type="RefSeq" id="WP_136774516.1">
    <property type="nucleotide sequence ID" value="NZ_CP156074.1"/>
</dbReference>
<dbReference type="Pfam" id="PF02776">
    <property type="entry name" value="TPP_enzyme_N"/>
    <property type="match status" value="1"/>
</dbReference>
<feature type="domain" description="Thiamine pyrophosphate enzyme TPP-binding" evidence="6">
    <location>
        <begin position="417"/>
        <end position="540"/>
    </location>
</feature>
<evidence type="ECO:0000313" key="8">
    <source>
        <dbReference type="EMBL" id="TJZ67438.1"/>
    </source>
</evidence>
<evidence type="ECO:0000256" key="3">
    <source>
        <dbReference type="ARBA" id="ARBA00023052"/>
    </source>
</evidence>
<comment type="cofactor">
    <cofactor evidence="1">
        <name>thiamine diphosphate</name>
        <dbReference type="ChEBI" id="CHEBI:58937"/>
    </cofactor>
</comment>
<dbReference type="InterPro" id="IPR029035">
    <property type="entry name" value="DHS-like_NAD/FAD-binding_dom"/>
</dbReference>
<dbReference type="PANTHER" id="PTHR18968:SF166">
    <property type="entry name" value="2-HYDROXYACYL-COA LYASE 2"/>
    <property type="match status" value="1"/>
</dbReference>
<dbReference type="GO" id="GO:0009097">
    <property type="term" value="P:isoleucine biosynthetic process"/>
    <property type="evidence" value="ECO:0007669"/>
    <property type="project" value="TreeGrafter"/>
</dbReference>
<gene>
    <name evidence="8" type="ORF">FAZ21_16335</name>
</gene>
<sequence>MSRFDGGAAASRDMTLGRLVGAVLVEQGIADLFCIPGDFTMQLSRELLQTDGLSLRTMSHEYGTTLAALGYAVGRRVPGAVCFTYGVGVLNATNGIAQAYVERVPLIVLSGAPGQRERDAPVFLHHTVVDDDTQYRVMREVTAHQVRISDPHRALAQLREAVAVALAQSRPVYVEIPRDLYLAPVRYTPAPRLAAPPPAYSQPAWDAAHATLALLRAARQPVLVPGLEIKRYDLAAPVTRIVETLALPWVASPMSRIALSPDHPNYRGVYAGPASPAQVTRELLADCDALLLLGEPNSDVNMGIASAIPAGQLVQAYDGVVRVGRETYPAATADFVTALAEISRPRDGGLPDLRREQKPFLLPQPVHEAPDTDAPDDEALTPYHVIDELNRHFAAHPDTTLVVDCGDAFFMSLGMFPADVLTSSLYMSMGIAVPGALGYQLGSGRRPVVLVGDGAFHMTGQELMHARQAGVSPIVIVLNNQRWTSLSADDADESLTRQAALDFAALAQCYGVPGLTATRTGQLREHLAYALTRDEPVLIDAQVDPTQRSYLCERFFDAIKNQQHLPRL</sequence>